<dbReference type="InterPro" id="IPR050570">
    <property type="entry name" value="Cell_wall_metabolism_enzyme"/>
</dbReference>
<dbReference type="InterPro" id="IPR011055">
    <property type="entry name" value="Dup_hybrid_motif"/>
</dbReference>
<evidence type="ECO:0000259" key="2">
    <source>
        <dbReference type="Pfam" id="PF01551"/>
    </source>
</evidence>
<dbReference type="OrthoDB" id="1099523at2"/>
<dbReference type="EMBL" id="PJNB01000001">
    <property type="protein sequence ID" value="PKW13844.1"/>
    <property type="molecule type" value="Genomic_DNA"/>
</dbReference>
<name>A0A2N3XT36_SACSN</name>
<protein>
    <submittedName>
        <fullName evidence="3">Peptidase M23-like protein</fullName>
    </submittedName>
</protein>
<evidence type="ECO:0000256" key="1">
    <source>
        <dbReference type="SAM" id="SignalP"/>
    </source>
</evidence>
<dbReference type="PANTHER" id="PTHR21666:SF270">
    <property type="entry name" value="MUREIN HYDROLASE ACTIVATOR ENVC"/>
    <property type="match status" value="1"/>
</dbReference>
<gene>
    <name evidence="3" type="ORF">A8926_1411</name>
</gene>
<feature type="signal peptide" evidence="1">
    <location>
        <begin position="1"/>
        <end position="28"/>
    </location>
</feature>
<dbReference type="STRING" id="994479.GCA_000194155_04122"/>
<feature type="chain" id="PRO_5014975851" evidence="1">
    <location>
        <begin position="29"/>
        <end position="195"/>
    </location>
</feature>
<sequence>MAMRHNTVIAGLVGLVVGSVLGAAGALAAPAVQDDQPKRAAIGLGFAADFAAKLPTEPDPPAAPVAEWVSPADGEISSRFGGRWGEMHNGVDIANDIGTPIRAASTGIVIDSGPASGYGMWIRIAHRDDVVSIYGHIDEDFVSVGQRVQAGELIATMGDRGESTGPHLHFQIEVAGRPVDPEEFYRDADAELTGR</sequence>
<dbReference type="Pfam" id="PF01551">
    <property type="entry name" value="Peptidase_M23"/>
    <property type="match status" value="1"/>
</dbReference>
<reference evidence="3" key="1">
    <citation type="submission" date="2017-12" db="EMBL/GenBank/DDBJ databases">
        <title>Sequencing the genomes of 1000 Actinobacteria strains.</title>
        <authorList>
            <person name="Klenk H.-P."/>
        </authorList>
    </citation>
    <scope>NUCLEOTIDE SEQUENCE [LARGE SCALE GENOMIC DNA]</scope>
    <source>
        <strain evidence="3">DSM 44228</strain>
    </source>
</reference>
<dbReference type="AlphaFoldDB" id="A0A2N3XT36"/>
<evidence type="ECO:0000313" key="3">
    <source>
        <dbReference type="EMBL" id="PKW13844.1"/>
    </source>
</evidence>
<dbReference type="GO" id="GO:0004222">
    <property type="term" value="F:metalloendopeptidase activity"/>
    <property type="evidence" value="ECO:0007669"/>
    <property type="project" value="TreeGrafter"/>
</dbReference>
<keyword evidence="4" id="KW-1185">Reference proteome</keyword>
<proteinExistence type="predicted"/>
<evidence type="ECO:0000313" key="4">
    <source>
        <dbReference type="Proteomes" id="UP000233786"/>
    </source>
</evidence>
<organism evidence="3 4">
    <name type="scientific">Saccharopolyspora spinosa</name>
    <dbReference type="NCBI Taxonomy" id="60894"/>
    <lineage>
        <taxon>Bacteria</taxon>
        <taxon>Bacillati</taxon>
        <taxon>Actinomycetota</taxon>
        <taxon>Actinomycetes</taxon>
        <taxon>Pseudonocardiales</taxon>
        <taxon>Pseudonocardiaceae</taxon>
        <taxon>Saccharopolyspora</taxon>
    </lineage>
</organism>
<dbReference type="SUPFAM" id="SSF51261">
    <property type="entry name" value="Duplicated hybrid motif"/>
    <property type="match status" value="1"/>
</dbReference>
<dbReference type="Proteomes" id="UP000233786">
    <property type="component" value="Unassembled WGS sequence"/>
</dbReference>
<feature type="domain" description="M23ase beta-sheet core" evidence="2">
    <location>
        <begin position="87"/>
        <end position="181"/>
    </location>
</feature>
<keyword evidence="1" id="KW-0732">Signal</keyword>
<comment type="caution">
    <text evidence="3">The sequence shown here is derived from an EMBL/GenBank/DDBJ whole genome shotgun (WGS) entry which is preliminary data.</text>
</comment>
<dbReference type="RefSeq" id="WP_083821986.1">
    <property type="nucleotide sequence ID" value="NZ_CP061007.1"/>
</dbReference>
<dbReference type="PANTHER" id="PTHR21666">
    <property type="entry name" value="PEPTIDASE-RELATED"/>
    <property type="match status" value="1"/>
</dbReference>
<dbReference type="CDD" id="cd12797">
    <property type="entry name" value="M23_peptidase"/>
    <property type="match status" value="1"/>
</dbReference>
<dbReference type="InterPro" id="IPR016047">
    <property type="entry name" value="M23ase_b-sheet_dom"/>
</dbReference>
<accession>A0A2N3XT36</accession>
<dbReference type="Gene3D" id="2.70.70.10">
    <property type="entry name" value="Glucose Permease (Domain IIA)"/>
    <property type="match status" value="1"/>
</dbReference>